<dbReference type="InterPro" id="IPR000980">
    <property type="entry name" value="SH2"/>
</dbReference>
<evidence type="ECO:0000256" key="7">
    <source>
        <dbReference type="ARBA" id="ARBA00022840"/>
    </source>
</evidence>
<feature type="compositionally biased region" description="Polar residues" evidence="15">
    <location>
        <begin position="45"/>
        <end position="54"/>
    </location>
</feature>
<feature type="region of interest" description="Disordered" evidence="15">
    <location>
        <begin position="13"/>
        <end position="93"/>
    </location>
</feature>
<sequence>MFSFRKVSSHFSRIVHKHNHQHQHSSMGNRESGEMGDGIDHAGASTITVQSSSSKVMKDKMRKNKKASPKKKDHAQDDHGFHDNGMGGGAMGSGIDTGGGISPSISFKHAAGERYKALYDYEARTADDLTFRKGEILIITNKSDPNWWLASSVVSKREGYVPRNYIEPADLLQSEDWFFEKMTRKDAEKQLQLTSNSRGTFLVRGSETSPGAYSLSVLDHDDTRGYNVKHYRIRTLDNGGYYISTRITFKTLRDLVEHYQSQADGLVCRLMTACPRQKPDMFEISKDVWEIPRRSIKLVRRLGNGQFGEVWEGVWNDTVNVAVKTLKEGAMDPTAFLQEANIMKKLRHPKLVALLAICSEGAAEPIYIVTELMTHGCLLQYLHDGEGRHLKEPELIDITAQVSDGMAYLESQRFVHRDLAARNILVGEHRNCKVADFGLSRIIEDEYIAREGAKMPIKWTAPEAINFGKFTIKSDVWSFGILIYEVITKGRVPYPGMVNREVLDQVSRGYRMPKPVECPEQLYDIMRQCWDAQPEKRPTFDFLHSFLDDFYHASEIQYQ</sequence>
<dbReference type="PROSITE" id="PS50011">
    <property type="entry name" value="PROTEIN_KINASE_DOM"/>
    <property type="match status" value="1"/>
</dbReference>
<dbReference type="Gene3D" id="3.30.505.10">
    <property type="entry name" value="SH2 domain"/>
    <property type="match status" value="1"/>
</dbReference>
<evidence type="ECO:0000256" key="9">
    <source>
        <dbReference type="ARBA" id="ARBA00023288"/>
    </source>
</evidence>
<dbReference type="InterPro" id="IPR000719">
    <property type="entry name" value="Prot_kinase_dom"/>
</dbReference>
<accession>A0A7M7NMJ2</accession>
<evidence type="ECO:0000256" key="5">
    <source>
        <dbReference type="ARBA" id="ARBA00022741"/>
    </source>
</evidence>
<keyword evidence="11" id="KW-0727">SH2 domain</keyword>
<dbReference type="CDD" id="cd09933">
    <property type="entry name" value="SH2_Src_family"/>
    <property type="match status" value="1"/>
</dbReference>
<dbReference type="InterPro" id="IPR050198">
    <property type="entry name" value="Non-receptor_tyrosine_kinases"/>
</dbReference>
<evidence type="ECO:0000256" key="2">
    <source>
        <dbReference type="ARBA" id="ARBA00022553"/>
    </source>
</evidence>
<dbReference type="InterPro" id="IPR001245">
    <property type="entry name" value="Ser-Thr/Tyr_kinase_cat_dom"/>
</dbReference>
<dbReference type="CTD" id="577155"/>
<dbReference type="Proteomes" id="UP000007110">
    <property type="component" value="Unassembled WGS sequence"/>
</dbReference>
<evidence type="ECO:0000256" key="6">
    <source>
        <dbReference type="ARBA" id="ARBA00022777"/>
    </source>
</evidence>
<dbReference type="InterPro" id="IPR036028">
    <property type="entry name" value="SH3-like_dom_sf"/>
</dbReference>
<dbReference type="RefSeq" id="XP_030838504.1">
    <property type="nucleotide sequence ID" value="XM_030982644.1"/>
</dbReference>
<keyword evidence="3 14" id="KW-0808">Transferase</keyword>
<evidence type="ECO:0000313" key="19">
    <source>
        <dbReference type="EnsemblMetazoa" id="XP_030838504"/>
    </source>
</evidence>
<keyword evidence="5 13" id="KW-0547">Nucleotide-binding</keyword>
<dbReference type="GO" id="GO:0005524">
    <property type="term" value="F:ATP binding"/>
    <property type="evidence" value="ECO:0007669"/>
    <property type="project" value="UniProtKB-UniRule"/>
</dbReference>
<evidence type="ECO:0000256" key="15">
    <source>
        <dbReference type="SAM" id="MobiDB-lite"/>
    </source>
</evidence>
<dbReference type="PROSITE" id="PS00107">
    <property type="entry name" value="PROTEIN_KINASE_ATP"/>
    <property type="match status" value="1"/>
</dbReference>
<dbReference type="InterPro" id="IPR001452">
    <property type="entry name" value="SH3_domain"/>
</dbReference>
<dbReference type="PROSITE" id="PS50001">
    <property type="entry name" value="SH2"/>
    <property type="match status" value="1"/>
</dbReference>
<feature type="compositionally biased region" description="Basic residues" evidence="15">
    <location>
        <begin position="60"/>
        <end position="73"/>
    </location>
</feature>
<dbReference type="InterPro" id="IPR036860">
    <property type="entry name" value="SH2_dom_sf"/>
</dbReference>
<proteinExistence type="inferred from homology"/>
<keyword evidence="8 14" id="KW-0829">Tyrosine-protein kinase</keyword>
<dbReference type="Gene3D" id="1.10.510.10">
    <property type="entry name" value="Transferase(Phosphotransferase) domain 1"/>
    <property type="match status" value="1"/>
</dbReference>
<dbReference type="GeneID" id="577155"/>
<evidence type="ECO:0000256" key="14">
    <source>
        <dbReference type="RuleBase" id="RU362096"/>
    </source>
</evidence>
<dbReference type="CDD" id="cd11845">
    <property type="entry name" value="SH3_Src_like"/>
    <property type="match status" value="1"/>
</dbReference>
<dbReference type="InterPro" id="IPR020635">
    <property type="entry name" value="Tyr_kinase_cat_dom"/>
</dbReference>
<dbReference type="InterPro" id="IPR011009">
    <property type="entry name" value="Kinase-like_dom_sf"/>
</dbReference>
<dbReference type="InterPro" id="IPR017441">
    <property type="entry name" value="Protein_kinase_ATP_BS"/>
</dbReference>
<reference evidence="19" key="2">
    <citation type="submission" date="2021-01" db="UniProtKB">
        <authorList>
            <consortium name="EnsemblMetazoa"/>
        </authorList>
    </citation>
    <scope>IDENTIFICATION</scope>
</reference>
<feature type="domain" description="SH3" evidence="17">
    <location>
        <begin position="110"/>
        <end position="171"/>
    </location>
</feature>
<dbReference type="InParanoid" id="A0A7M7NMJ2"/>
<dbReference type="SUPFAM" id="SSF56112">
    <property type="entry name" value="Protein kinase-like (PK-like)"/>
    <property type="match status" value="1"/>
</dbReference>
<dbReference type="CDD" id="cd05034">
    <property type="entry name" value="PTKc_Src_like"/>
    <property type="match status" value="1"/>
</dbReference>
<dbReference type="EnsemblMetazoa" id="XM_030982644">
    <property type="protein sequence ID" value="XP_030838504"/>
    <property type="gene ID" value="GeneID_577155"/>
</dbReference>
<keyword evidence="4" id="KW-0519">Myristate</keyword>
<dbReference type="GO" id="GO:0007169">
    <property type="term" value="P:cell surface receptor protein tyrosine kinase signaling pathway"/>
    <property type="evidence" value="ECO:0000318"/>
    <property type="project" value="GO_Central"/>
</dbReference>
<dbReference type="SMART" id="SM00252">
    <property type="entry name" value="SH2"/>
    <property type="match status" value="1"/>
</dbReference>
<dbReference type="SUPFAM" id="SSF50044">
    <property type="entry name" value="SH3-domain"/>
    <property type="match status" value="1"/>
</dbReference>
<dbReference type="InterPro" id="IPR008266">
    <property type="entry name" value="Tyr_kinase_AS"/>
</dbReference>
<dbReference type="GO" id="GO:0030154">
    <property type="term" value="P:cell differentiation"/>
    <property type="evidence" value="ECO:0000318"/>
    <property type="project" value="GO_Central"/>
</dbReference>
<evidence type="ECO:0000256" key="10">
    <source>
        <dbReference type="ARBA" id="ARBA00051245"/>
    </source>
</evidence>
<dbReference type="PANTHER" id="PTHR24418">
    <property type="entry name" value="TYROSINE-PROTEIN KINASE"/>
    <property type="match status" value="1"/>
</dbReference>
<evidence type="ECO:0000256" key="11">
    <source>
        <dbReference type="PROSITE-ProRule" id="PRU00191"/>
    </source>
</evidence>
<dbReference type="GO" id="GO:0004715">
    <property type="term" value="F:non-membrane spanning protein tyrosine kinase activity"/>
    <property type="evidence" value="ECO:0000318"/>
    <property type="project" value="GO_Central"/>
</dbReference>
<evidence type="ECO:0000259" key="16">
    <source>
        <dbReference type="PROSITE" id="PS50001"/>
    </source>
</evidence>
<dbReference type="SUPFAM" id="SSF55550">
    <property type="entry name" value="SH2 domain"/>
    <property type="match status" value="1"/>
</dbReference>
<dbReference type="PRINTS" id="PR00401">
    <property type="entry name" value="SH2DOMAIN"/>
</dbReference>
<dbReference type="SMART" id="SM00219">
    <property type="entry name" value="TyrKc"/>
    <property type="match status" value="1"/>
</dbReference>
<keyword evidence="7 13" id="KW-0067">ATP-binding</keyword>
<dbReference type="GO" id="GO:0005886">
    <property type="term" value="C:plasma membrane"/>
    <property type="evidence" value="ECO:0000318"/>
    <property type="project" value="GO_Central"/>
</dbReference>
<dbReference type="PROSITE" id="PS50002">
    <property type="entry name" value="SH3"/>
    <property type="match status" value="1"/>
</dbReference>
<feature type="domain" description="Protein kinase" evidence="18">
    <location>
        <begin position="296"/>
        <end position="547"/>
    </location>
</feature>
<keyword evidence="1 12" id="KW-0728">SH3 domain</keyword>
<keyword evidence="9" id="KW-0449">Lipoprotein</keyword>
<dbReference type="PRINTS" id="PR00452">
    <property type="entry name" value="SH3DOMAIN"/>
</dbReference>
<feature type="compositionally biased region" description="Basic residues" evidence="15">
    <location>
        <begin position="13"/>
        <end position="23"/>
    </location>
</feature>
<evidence type="ECO:0000259" key="18">
    <source>
        <dbReference type="PROSITE" id="PS50011"/>
    </source>
</evidence>
<dbReference type="Pfam" id="PF07714">
    <property type="entry name" value="PK_Tyr_Ser-Thr"/>
    <property type="match status" value="1"/>
</dbReference>
<feature type="domain" description="SH2" evidence="16">
    <location>
        <begin position="177"/>
        <end position="274"/>
    </location>
</feature>
<dbReference type="FunFam" id="1.10.510.10:FF:000399">
    <property type="entry name" value="Tyrosine-protein kinase"/>
    <property type="match status" value="1"/>
</dbReference>
<keyword evidence="20" id="KW-1185">Reference proteome</keyword>
<dbReference type="OrthoDB" id="4062651at2759"/>
<dbReference type="FunFam" id="3.30.200.20:FF:000036">
    <property type="entry name" value="Tyrosine-protein kinase"/>
    <property type="match status" value="1"/>
</dbReference>
<dbReference type="SMART" id="SM00326">
    <property type="entry name" value="SH3"/>
    <property type="match status" value="1"/>
</dbReference>
<protein>
    <recommendedName>
        <fullName evidence="14">Tyrosine-protein kinase</fullName>
        <ecNumber evidence="14">2.7.10.2</ecNumber>
    </recommendedName>
</protein>
<dbReference type="Gene3D" id="2.30.30.40">
    <property type="entry name" value="SH3 Domains"/>
    <property type="match status" value="1"/>
</dbReference>
<dbReference type="FunFam" id="3.30.505.10:FF:000001">
    <property type="entry name" value="Tyrosine-protein kinase"/>
    <property type="match status" value="1"/>
</dbReference>
<name>A0A7M7NMJ2_STRPU</name>
<evidence type="ECO:0000256" key="4">
    <source>
        <dbReference type="ARBA" id="ARBA00022707"/>
    </source>
</evidence>
<evidence type="ECO:0000313" key="20">
    <source>
        <dbReference type="Proteomes" id="UP000007110"/>
    </source>
</evidence>
<feature type="binding site" evidence="13">
    <location>
        <position position="324"/>
    </location>
    <ligand>
        <name>ATP</name>
        <dbReference type="ChEBI" id="CHEBI:30616"/>
    </ligand>
</feature>
<dbReference type="Pfam" id="PF00018">
    <property type="entry name" value="SH3_1"/>
    <property type="match status" value="1"/>
</dbReference>
<evidence type="ECO:0000256" key="1">
    <source>
        <dbReference type="ARBA" id="ARBA00022443"/>
    </source>
</evidence>
<dbReference type="OMA" id="QVEIGYR"/>
<evidence type="ECO:0000259" key="17">
    <source>
        <dbReference type="PROSITE" id="PS50002"/>
    </source>
</evidence>
<reference evidence="20" key="1">
    <citation type="submission" date="2015-02" db="EMBL/GenBank/DDBJ databases">
        <title>Genome sequencing for Strongylocentrotus purpuratus.</title>
        <authorList>
            <person name="Murali S."/>
            <person name="Liu Y."/>
            <person name="Vee V."/>
            <person name="English A."/>
            <person name="Wang M."/>
            <person name="Skinner E."/>
            <person name="Han Y."/>
            <person name="Muzny D.M."/>
            <person name="Worley K.C."/>
            <person name="Gibbs R.A."/>
        </authorList>
    </citation>
    <scope>NUCLEOTIDE SEQUENCE</scope>
</reference>
<dbReference type="AlphaFoldDB" id="A0A7M7NMJ2"/>
<dbReference type="Pfam" id="PF00017">
    <property type="entry name" value="SH2"/>
    <property type="match status" value="1"/>
</dbReference>
<keyword evidence="2" id="KW-0597">Phosphoprotein</keyword>
<dbReference type="GO" id="GO:0005102">
    <property type="term" value="F:signaling receptor binding"/>
    <property type="evidence" value="ECO:0000318"/>
    <property type="project" value="GO_Central"/>
</dbReference>
<dbReference type="PRINTS" id="PR00109">
    <property type="entry name" value="TYRKINASE"/>
</dbReference>
<evidence type="ECO:0000256" key="12">
    <source>
        <dbReference type="PROSITE-ProRule" id="PRU00192"/>
    </source>
</evidence>
<dbReference type="Gene3D" id="3.30.200.20">
    <property type="entry name" value="Phosphorylase Kinase, domain 1"/>
    <property type="match status" value="1"/>
</dbReference>
<comment type="similarity">
    <text evidence="14">Belongs to the protein kinase superfamily. Tyr protein kinase family.</text>
</comment>
<comment type="catalytic activity">
    <reaction evidence="10 14">
        <text>L-tyrosyl-[protein] + ATP = O-phospho-L-tyrosyl-[protein] + ADP + H(+)</text>
        <dbReference type="Rhea" id="RHEA:10596"/>
        <dbReference type="Rhea" id="RHEA-COMP:10136"/>
        <dbReference type="Rhea" id="RHEA-COMP:20101"/>
        <dbReference type="ChEBI" id="CHEBI:15378"/>
        <dbReference type="ChEBI" id="CHEBI:30616"/>
        <dbReference type="ChEBI" id="CHEBI:46858"/>
        <dbReference type="ChEBI" id="CHEBI:61978"/>
        <dbReference type="ChEBI" id="CHEBI:456216"/>
        <dbReference type="EC" id="2.7.10.2"/>
    </reaction>
</comment>
<evidence type="ECO:0000256" key="3">
    <source>
        <dbReference type="ARBA" id="ARBA00022679"/>
    </source>
</evidence>
<dbReference type="PROSITE" id="PS00109">
    <property type="entry name" value="PROTEIN_KINASE_TYR"/>
    <property type="match status" value="1"/>
</dbReference>
<evidence type="ECO:0000256" key="13">
    <source>
        <dbReference type="PROSITE-ProRule" id="PRU10141"/>
    </source>
</evidence>
<dbReference type="EC" id="2.7.10.2" evidence="14"/>
<evidence type="ECO:0000256" key="8">
    <source>
        <dbReference type="ARBA" id="ARBA00023137"/>
    </source>
</evidence>
<organism evidence="19 20">
    <name type="scientific">Strongylocentrotus purpuratus</name>
    <name type="common">Purple sea urchin</name>
    <dbReference type="NCBI Taxonomy" id="7668"/>
    <lineage>
        <taxon>Eukaryota</taxon>
        <taxon>Metazoa</taxon>
        <taxon>Echinodermata</taxon>
        <taxon>Eleutherozoa</taxon>
        <taxon>Echinozoa</taxon>
        <taxon>Echinoidea</taxon>
        <taxon>Euechinoidea</taxon>
        <taxon>Echinacea</taxon>
        <taxon>Camarodonta</taxon>
        <taxon>Echinidea</taxon>
        <taxon>Strongylocentrotidae</taxon>
        <taxon>Strongylocentrotus</taxon>
    </lineage>
</organism>
<keyword evidence="6 14" id="KW-0418">Kinase</keyword>